<feature type="non-terminal residue" evidence="2">
    <location>
        <position position="1"/>
    </location>
</feature>
<evidence type="ECO:0000313" key="2">
    <source>
        <dbReference type="EMBL" id="GAH93564.1"/>
    </source>
</evidence>
<feature type="region of interest" description="Disordered" evidence="1">
    <location>
        <begin position="69"/>
        <end position="88"/>
    </location>
</feature>
<sequence length="88" mass="10154">LKEYVNLYRFYDRNCPGCVGGNDDCDFAHERGKAEGCWEKVVEGELFDCPVRTNGTMTFSREKGMERIDISDRDKPPYPVIRKETNGK</sequence>
<organism evidence="2">
    <name type="scientific">marine sediment metagenome</name>
    <dbReference type="NCBI Taxonomy" id="412755"/>
    <lineage>
        <taxon>unclassified sequences</taxon>
        <taxon>metagenomes</taxon>
        <taxon>ecological metagenomes</taxon>
    </lineage>
</organism>
<protein>
    <submittedName>
        <fullName evidence="2">Uncharacterized protein</fullName>
    </submittedName>
</protein>
<gene>
    <name evidence="2" type="ORF">S03H2_68973</name>
</gene>
<accession>X1KTT4</accession>
<name>X1KTT4_9ZZZZ</name>
<proteinExistence type="predicted"/>
<evidence type="ECO:0000256" key="1">
    <source>
        <dbReference type="SAM" id="MobiDB-lite"/>
    </source>
</evidence>
<comment type="caution">
    <text evidence="2">The sequence shown here is derived from an EMBL/GenBank/DDBJ whole genome shotgun (WGS) entry which is preliminary data.</text>
</comment>
<reference evidence="2" key="1">
    <citation type="journal article" date="2014" name="Front. Microbiol.">
        <title>High frequency of phylogenetically diverse reductive dehalogenase-homologous genes in deep subseafloor sedimentary metagenomes.</title>
        <authorList>
            <person name="Kawai M."/>
            <person name="Futagami T."/>
            <person name="Toyoda A."/>
            <person name="Takaki Y."/>
            <person name="Nishi S."/>
            <person name="Hori S."/>
            <person name="Arai W."/>
            <person name="Tsubouchi T."/>
            <person name="Morono Y."/>
            <person name="Uchiyama I."/>
            <person name="Ito T."/>
            <person name="Fujiyama A."/>
            <person name="Inagaki F."/>
            <person name="Takami H."/>
        </authorList>
    </citation>
    <scope>NUCLEOTIDE SEQUENCE</scope>
    <source>
        <strain evidence="2">Expedition CK06-06</strain>
    </source>
</reference>
<dbReference type="EMBL" id="BARU01045464">
    <property type="protein sequence ID" value="GAH93564.1"/>
    <property type="molecule type" value="Genomic_DNA"/>
</dbReference>
<dbReference type="AlphaFoldDB" id="X1KTT4"/>